<evidence type="ECO:0000313" key="2">
    <source>
        <dbReference type="EMBL" id="ALC39072.1"/>
    </source>
</evidence>
<feature type="region of interest" description="Disordered" evidence="1">
    <location>
        <begin position="78"/>
        <end position="148"/>
    </location>
</feature>
<dbReference type="AlphaFoldDB" id="A0A0M4EC02"/>
<dbReference type="EMBL" id="CP012523">
    <property type="protein sequence ID" value="ALC39102.1"/>
    <property type="molecule type" value="Genomic_DNA"/>
</dbReference>
<name>A0A0M4EC02_DROBS</name>
<organism evidence="2 4">
    <name type="scientific">Drosophila busckii</name>
    <name type="common">Fruit fly</name>
    <dbReference type="NCBI Taxonomy" id="30019"/>
    <lineage>
        <taxon>Eukaryota</taxon>
        <taxon>Metazoa</taxon>
        <taxon>Ecdysozoa</taxon>
        <taxon>Arthropoda</taxon>
        <taxon>Hexapoda</taxon>
        <taxon>Insecta</taxon>
        <taxon>Pterygota</taxon>
        <taxon>Neoptera</taxon>
        <taxon>Endopterygota</taxon>
        <taxon>Diptera</taxon>
        <taxon>Brachycera</taxon>
        <taxon>Muscomorpha</taxon>
        <taxon>Ephydroidea</taxon>
        <taxon>Drosophilidae</taxon>
        <taxon>Drosophila</taxon>
    </lineage>
</organism>
<feature type="compositionally biased region" description="Low complexity" evidence="1">
    <location>
        <begin position="37"/>
        <end position="52"/>
    </location>
</feature>
<protein>
    <submittedName>
        <fullName evidence="2">CG31710</fullName>
    </submittedName>
</protein>
<gene>
    <name evidence="2" type="ORF">Dbus_chr2Lg1157</name>
    <name evidence="3" type="ORF">Dbus_chr2Lg1187</name>
</gene>
<sequence>MISKQPDYIISELGYPQWQQLWDNEVYKMCLPPAPPCSSSSSSSVTNPPYCSHSSSKAKRLLPWRETLDDCYKRLQQREQRVGQERSSNSLDVVAQQKWQKNHRNEQQRANSNNNSSSKRNQKCRNTATDQTTTTTTTTWDSSDLNSF</sequence>
<proteinExistence type="predicted"/>
<evidence type="ECO:0000313" key="4">
    <source>
        <dbReference type="Proteomes" id="UP000494163"/>
    </source>
</evidence>
<dbReference type="OrthoDB" id="8057344at2759"/>
<dbReference type="EMBL" id="CP012523">
    <property type="protein sequence ID" value="ALC39072.1"/>
    <property type="molecule type" value="Genomic_DNA"/>
</dbReference>
<accession>A0A0M4EC02</accession>
<keyword evidence="4" id="KW-1185">Reference proteome</keyword>
<feature type="compositionally biased region" description="Low complexity" evidence="1">
    <location>
        <begin position="108"/>
        <end position="139"/>
    </location>
</feature>
<evidence type="ECO:0000256" key="1">
    <source>
        <dbReference type="SAM" id="MobiDB-lite"/>
    </source>
</evidence>
<evidence type="ECO:0000313" key="3">
    <source>
        <dbReference type="EMBL" id="ALC39102.1"/>
    </source>
</evidence>
<feature type="region of interest" description="Disordered" evidence="1">
    <location>
        <begin position="37"/>
        <end position="58"/>
    </location>
</feature>
<reference evidence="2 4" key="1">
    <citation type="submission" date="2015-08" db="EMBL/GenBank/DDBJ databases">
        <title>Ancestral chromatin configuration constrains chromatin evolution on differentiating sex chromosomes in Drosophila.</title>
        <authorList>
            <person name="Zhou Q."/>
            <person name="Bachtrog D."/>
        </authorList>
    </citation>
    <scope>NUCLEOTIDE SEQUENCE [LARGE SCALE GENOMIC DNA]</scope>
    <source>
        <tissue evidence="2">Whole larvae</tissue>
    </source>
</reference>
<dbReference type="Proteomes" id="UP000494163">
    <property type="component" value="Chromosome 2L"/>
</dbReference>